<evidence type="ECO:0000313" key="7">
    <source>
        <dbReference type="Proteomes" id="UP000027982"/>
    </source>
</evidence>
<dbReference type="EMBL" id="CP007139">
    <property type="protein sequence ID" value="AIE86776.1"/>
    <property type="molecule type" value="Genomic_DNA"/>
</dbReference>
<dbReference type="KEGG" id="fgi:OP10G_3408"/>
<protein>
    <submittedName>
        <fullName evidence="6">Uncharacterized protein</fullName>
    </submittedName>
</protein>
<dbReference type="HOGENOM" id="CLU_187346_0_1_0"/>
<dbReference type="HAMAP" id="MF_01361">
    <property type="entry name" value="UPF0391"/>
    <property type="match status" value="1"/>
</dbReference>
<dbReference type="GO" id="GO:0005886">
    <property type="term" value="C:plasma membrane"/>
    <property type="evidence" value="ECO:0007669"/>
    <property type="project" value="InterPro"/>
</dbReference>
<feature type="transmembrane region" description="Helical" evidence="5">
    <location>
        <begin position="29"/>
        <end position="47"/>
    </location>
</feature>
<dbReference type="Pfam" id="PF07043">
    <property type="entry name" value="DUF1328"/>
    <property type="match status" value="1"/>
</dbReference>
<sequence length="52" mass="5532">MIFLVVALVAALFGFGGIASGAASIAMILFWVFLAITVILFLMSLFGRRPVV</sequence>
<accession>A0A068NTK4</accession>
<keyword evidence="7" id="KW-1185">Reference proteome</keyword>
<evidence type="ECO:0000256" key="1">
    <source>
        <dbReference type="ARBA" id="ARBA00022475"/>
    </source>
</evidence>
<dbReference type="AlphaFoldDB" id="A0A068NTK4"/>
<reference evidence="6 7" key="1">
    <citation type="journal article" date="2014" name="PLoS ONE">
        <title>The first complete genome sequence of the class fimbriimonadia in the phylum armatimonadetes.</title>
        <authorList>
            <person name="Hu Z.Y."/>
            <person name="Wang Y.Z."/>
            <person name="Im W.T."/>
            <person name="Wang S.Y."/>
            <person name="Zhao G.P."/>
            <person name="Zheng H.J."/>
            <person name="Quan Z.X."/>
        </authorList>
    </citation>
    <scope>NUCLEOTIDE SEQUENCE [LARGE SCALE GENOMIC DNA]</scope>
    <source>
        <strain evidence="6">Gsoil 348</strain>
    </source>
</reference>
<evidence type="ECO:0000256" key="4">
    <source>
        <dbReference type="ARBA" id="ARBA00023136"/>
    </source>
</evidence>
<keyword evidence="2 5" id="KW-0812">Transmembrane</keyword>
<keyword evidence="3 5" id="KW-1133">Transmembrane helix</keyword>
<evidence type="ECO:0000256" key="2">
    <source>
        <dbReference type="ARBA" id="ARBA00022692"/>
    </source>
</evidence>
<dbReference type="PIRSF" id="PIRSF036466">
    <property type="entry name" value="UCP036466"/>
    <property type="match status" value="1"/>
</dbReference>
<dbReference type="InterPro" id="IPR009760">
    <property type="entry name" value="DUF1328"/>
</dbReference>
<evidence type="ECO:0000256" key="5">
    <source>
        <dbReference type="SAM" id="Phobius"/>
    </source>
</evidence>
<evidence type="ECO:0000256" key="3">
    <source>
        <dbReference type="ARBA" id="ARBA00022989"/>
    </source>
</evidence>
<organism evidence="6 7">
    <name type="scientific">Fimbriimonas ginsengisoli Gsoil 348</name>
    <dbReference type="NCBI Taxonomy" id="661478"/>
    <lineage>
        <taxon>Bacteria</taxon>
        <taxon>Bacillati</taxon>
        <taxon>Armatimonadota</taxon>
        <taxon>Fimbriimonadia</taxon>
        <taxon>Fimbriimonadales</taxon>
        <taxon>Fimbriimonadaceae</taxon>
        <taxon>Fimbriimonas</taxon>
    </lineage>
</organism>
<name>A0A068NTK4_FIMGI</name>
<gene>
    <name evidence="6" type="ORF">OP10G_3408</name>
</gene>
<proteinExistence type="inferred from homology"/>
<dbReference type="Proteomes" id="UP000027982">
    <property type="component" value="Chromosome"/>
</dbReference>
<dbReference type="STRING" id="661478.OP10G_3408"/>
<keyword evidence="1" id="KW-1003">Cell membrane</keyword>
<keyword evidence="4 5" id="KW-0472">Membrane</keyword>
<evidence type="ECO:0000313" key="6">
    <source>
        <dbReference type="EMBL" id="AIE86776.1"/>
    </source>
</evidence>